<dbReference type="Proteomes" id="UP000594263">
    <property type="component" value="Unplaced"/>
</dbReference>
<evidence type="ECO:0000313" key="2">
    <source>
        <dbReference type="EnsemblPlants" id="Kaladp0053s0224.1.v1.1"/>
    </source>
</evidence>
<dbReference type="OMA" id="FENYRIV"/>
<name>A0A7N0U3W0_KALFE</name>
<dbReference type="PANTHER" id="PTHR45749:SF35">
    <property type="entry name" value="AC-LIKE TRANSPOSASE-RELATED"/>
    <property type="match status" value="1"/>
</dbReference>
<dbReference type="PANTHER" id="PTHR45749">
    <property type="match status" value="1"/>
</dbReference>
<evidence type="ECO:0008006" key="4">
    <source>
        <dbReference type="Google" id="ProtNLM"/>
    </source>
</evidence>
<dbReference type="Gramene" id="Kaladp0053s0224.1.v1.1">
    <property type="protein sequence ID" value="Kaladp0053s0224.1.v1.1"/>
    <property type="gene ID" value="Kaladp0053s0224.v1.1"/>
</dbReference>
<dbReference type="EnsemblPlants" id="Kaladp0053s0224.1.v1.1">
    <property type="protein sequence ID" value="Kaladp0053s0224.1.v1.1"/>
    <property type="gene ID" value="Kaladp0053s0224.v1.1"/>
</dbReference>
<dbReference type="AlphaFoldDB" id="A0A7N0U3W0"/>
<keyword evidence="1" id="KW-0812">Transmembrane</keyword>
<feature type="transmembrane region" description="Helical" evidence="1">
    <location>
        <begin position="83"/>
        <end position="105"/>
    </location>
</feature>
<proteinExistence type="predicted"/>
<evidence type="ECO:0000313" key="3">
    <source>
        <dbReference type="Proteomes" id="UP000594263"/>
    </source>
</evidence>
<accession>A0A7N0U3W0</accession>
<keyword evidence="1" id="KW-1133">Transmembrane helix</keyword>
<sequence length="488" mass="56568">MQDHVRRIQNSEIHYHYLGHKIKNELISMLASCVRSSILKIIKQAEYFSKILDFTLDVSHQEQMTLIVRCVNVSSIKIKIEEYFLIFLGLMIYWIRTLVSCLIHFKLLDLNVNDVRGQGYDNGSNMKGKHQGVQKRLLEVNPRAWYMAYVCHSLNLIICDMIQYSIKTVLFFDVVQRIFILFSSSTKRRKILLDNVSNLTVNLYQILIRKAASKISKILQSSSICVGSAIQQLESRMSIFENYRIVEFETSLNIAKKIASNNCVKAKFPTKISKYRKKSFDENDIEEDVQSHEKSFRINIFLVEVDIAITLLKNRFDNLKTFESIFGLLFDAKSLKLLTDNELRQCSLKFHTTFSHENATDVDLDDLYLEIEDIATYAERSVSKLKLLKTYLRSSMLQEKLNDLSILSIEKDMLESIDYDILVNGFALKKLEEVISGDLFLFFEFAGPSKDPKIWSPISPHMVRKMLSETSPKNILFRVFVGSFTVKI</sequence>
<reference evidence="2" key="1">
    <citation type="submission" date="2021-01" db="UniProtKB">
        <authorList>
            <consortium name="EnsemblPlants"/>
        </authorList>
    </citation>
    <scope>IDENTIFICATION</scope>
</reference>
<organism evidence="2 3">
    <name type="scientific">Kalanchoe fedtschenkoi</name>
    <name type="common">Lavender scallops</name>
    <name type="synonym">South American air plant</name>
    <dbReference type="NCBI Taxonomy" id="63787"/>
    <lineage>
        <taxon>Eukaryota</taxon>
        <taxon>Viridiplantae</taxon>
        <taxon>Streptophyta</taxon>
        <taxon>Embryophyta</taxon>
        <taxon>Tracheophyta</taxon>
        <taxon>Spermatophyta</taxon>
        <taxon>Magnoliopsida</taxon>
        <taxon>eudicotyledons</taxon>
        <taxon>Gunneridae</taxon>
        <taxon>Pentapetalae</taxon>
        <taxon>Saxifragales</taxon>
        <taxon>Crassulaceae</taxon>
        <taxon>Kalanchoe</taxon>
    </lineage>
</organism>
<evidence type="ECO:0000256" key="1">
    <source>
        <dbReference type="SAM" id="Phobius"/>
    </source>
</evidence>
<keyword evidence="1" id="KW-0472">Membrane</keyword>
<protein>
    <recommendedName>
        <fullName evidence="4">DUF4371 domain-containing protein</fullName>
    </recommendedName>
</protein>
<keyword evidence="3" id="KW-1185">Reference proteome</keyword>